<keyword evidence="1" id="KW-0472">Membrane</keyword>
<evidence type="ECO:0000256" key="1">
    <source>
        <dbReference type="SAM" id="Phobius"/>
    </source>
</evidence>
<feature type="transmembrane region" description="Helical" evidence="1">
    <location>
        <begin position="72"/>
        <end position="94"/>
    </location>
</feature>
<keyword evidence="1" id="KW-1133">Transmembrane helix</keyword>
<evidence type="ECO:0000313" key="2">
    <source>
        <dbReference type="EMBL" id="EHN09426.1"/>
    </source>
</evidence>
<dbReference type="EMBL" id="AGUD01000292">
    <property type="protein sequence ID" value="EHN09426.1"/>
    <property type="molecule type" value="Genomic_DNA"/>
</dbReference>
<reference evidence="2 3" key="1">
    <citation type="journal article" date="2013" name="Biodegradation">
        <title>Quantitative proteomic analysis of ibuprofen-degrading Patulibacter sp. strain I11.</title>
        <authorList>
            <person name="Almeida B."/>
            <person name="Kjeldal H."/>
            <person name="Lolas I."/>
            <person name="Knudsen A.D."/>
            <person name="Carvalho G."/>
            <person name="Nielsen K.L."/>
            <person name="Barreto Crespo M.T."/>
            <person name="Stensballe A."/>
            <person name="Nielsen J.L."/>
        </authorList>
    </citation>
    <scope>NUCLEOTIDE SEQUENCE [LARGE SCALE GENOMIC DNA]</scope>
    <source>
        <strain evidence="2 3">I11</strain>
    </source>
</reference>
<keyword evidence="3" id="KW-1185">Reference proteome</keyword>
<keyword evidence="1" id="KW-0812">Transmembrane</keyword>
<evidence type="ECO:0000313" key="3">
    <source>
        <dbReference type="Proteomes" id="UP000005143"/>
    </source>
</evidence>
<dbReference type="OrthoDB" id="3765294at2"/>
<protein>
    <submittedName>
        <fullName evidence="2">Minor tail protein</fullName>
    </submittedName>
</protein>
<organism evidence="2 3">
    <name type="scientific">Patulibacter medicamentivorans</name>
    <dbReference type="NCBI Taxonomy" id="1097667"/>
    <lineage>
        <taxon>Bacteria</taxon>
        <taxon>Bacillati</taxon>
        <taxon>Actinomycetota</taxon>
        <taxon>Thermoleophilia</taxon>
        <taxon>Solirubrobacterales</taxon>
        <taxon>Patulibacteraceae</taxon>
        <taxon>Patulibacter</taxon>
    </lineage>
</organism>
<dbReference type="RefSeq" id="WP_007578196.1">
    <property type="nucleotide sequence ID" value="NZ_AGUD01000292.1"/>
</dbReference>
<feature type="transmembrane region" description="Helical" evidence="1">
    <location>
        <begin position="100"/>
        <end position="122"/>
    </location>
</feature>
<name>H0EA86_9ACTN</name>
<proteinExistence type="predicted"/>
<feature type="transmembrane region" description="Helical" evidence="1">
    <location>
        <begin position="416"/>
        <end position="434"/>
    </location>
</feature>
<sequence>MISIRGGLKAAAEVDAVKESVEDLDDEVDESTRSALGAYAAFKRLTRQMREFAASEVVATATIRQQNGAMRALLITTLALGVMAMPLVVSTLGAATLASVVMLGAIVGLGAGIGLMAAGAVLRFKETSDAAGSAAADLKATAGTLKDTFGAATAKGADQLFLGIARGLRTANPLISEFTNEFTAIGAAGGDAFATFADRFVAAGPEIGALLRQIPQAIGPLGDLAATAMDLFLRLANVGMPLLIDGVQWLDDVTGKWVDSLTDARVDGALSTIHTAFDGISRFVTAIADTLGPELLPAAADLATTLDHVAGPLGTIIGAILAGFVQLGHGALPGVQTAIEQIAPALQAIVDSGTLRTLGQAIGATFGTAATVIGTVATELQRVGLLRPVILGVVAAFTAWKVATVALNLVMRANPILLVVSAIAALAVGVVYAYRRFAWFRNAVDTVWSSLKTGFNWVKDHWPLVLSILTGPIGAATIFIVRHFDQIVSFITGLPGKIGGAAKGVGEAIASGVKSGVVAAVNWVIDRLNDLIGAYNSISGIAKAVGVDLTIGKIGHVGGSGGGDGLLGSVLGTVGKIGKGVKRAPGAAGGGFLERAGLVWTGEHGKELVNLPAGAGVLDHNSSMALARTRPLNTVSAPDFGTSLDGSLAELPTLFAEIRVDLDGREVGRGLDRVRLNDRARKGG</sequence>
<feature type="transmembrane region" description="Helical" evidence="1">
    <location>
        <begin position="462"/>
        <end position="481"/>
    </location>
</feature>
<dbReference type="Proteomes" id="UP000005143">
    <property type="component" value="Unassembled WGS sequence"/>
</dbReference>
<gene>
    <name evidence="2" type="ORF">PAI11_37600</name>
</gene>
<accession>H0EA86</accession>
<dbReference type="AlphaFoldDB" id="H0EA86"/>
<feature type="transmembrane region" description="Helical" evidence="1">
    <location>
        <begin position="389"/>
        <end position="410"/>
    </location>
</feature>
<comment type="caution">
    <text evidence="2">The sequence shown here is derived from an EMBL/GenBank/DDBJ whole genome shotgun (WGS) entry which is preliminary data.</text>
</comment>